<comment type="caution">
    <text evidence="7">The sequence shown here is derived from an EMBL/GenBank/DDBJ whole genome shotgun (WGS) entry which is preliminary data.</text>
</comment>
<sequence>MDSSDEFDEEGSLSSLDEEEAALAGGLSESDGDFGEDGMLGEDAEDVREGGETNGATGPAQPRKQIYNTEQLHDKLEDIAWTEQAEWLETQVITSDSRPQIDNVEDDLTRELAFFNQALDAAKQAVGRFEAAGVPWARPPDYYAEMVKSDQHMSQVKQQLVHQQQTIEGADERRKQRELKKYSKEVQAEKRKERAQEKKRSIADVSRLRKRRAQQGYAGELDVEAELAGMEERRRPFSAGERIRGGIAKGGKKRQAKDSKFGFGGRKRLGKQNDAASAADMSSMPGGRGRGGFRGRARGRGGPSSRGRGGGFGGAGSSRAGGRGGPSRGGSGRGSGKGRGGNRPGKARRAASRGRGS</sequence>
<comment type="subcellular location">
    <subcellularLocation>
        <location evidence="1">Nucleus</location>
        <location evidence="1">Nucleolus</location>
    </subcellularLocation>
</comment>
<comment type="similarity">
    <text evidence="2">Belongs to the EBP2 family.</text>
</comment>
<keyword evidence="8" id="KW-1185">Reference proteome</keyword>
<dbReference type="EMBL" id="JALJOS010000015">
    <property type="protein sequence ID" value="KAK9830655.1"/>
    <property type="molecule type" value="Genomic_DNA"/>
</dbReference>
<dbReference type="PANTHER" id="PTHR13028">
    <property type="entry name" value="RRNA PROCESSING PROTEIN EBNA1-BINDING PROTEIN-RELATED"/>
    <property type="match status" value="1"/>
</dbReference>
<dbReference type="GO" id="GO:0042273">
    <property type="term" value="P:ribosomal large subunit biogenesis"/>
    <property type="evidence" value="ECO:0007669"/>
    <property type="project" value="TreeGrafter"/>
</dbReference>
<feature type="region of interest" description="Disordered" evidence="6">
    <location>
        <begin position="166"/>
        <end position="201"/>
    </location>
</feature>
<evidence type="ECO:0000313" key="8">
    <source>
        <dbReference type="Proteomes" id="UP001438707"/>
    </source>
</evidence>
<feature type="region of interest" description="Disordered" evidence="6">
    <location>
        <begin position="230"/>
        <end position="357"/>
    </location>
</feature>
<dbReference type="GO" id="GO:0006364">
    <property type="term" value="P:rRNA processing"/>
    <property type="evidence" value="ECO:0007669"/>
    <property type="project" value="TreeGrafter"/>
</dbReference>
<evidence type="ECO:0000256" key="5">
    <source>
        <dbReference type="ARBA" id="ARBA00023242"/>
    </source>
</evidence>
<dbReference type="GO" id="GO:0034399">
    <property type="term" value="C:nuclear periphery"/>
    <property type="evidence" value="ECO:0007669"/>
    <property type="project" value="TreeGrafter"/>
</dbReference>
<feature type="compositionally biased region" description="Acidic residues" evidence="6">
    <location>
        <begin position="1"/>
        <end position="21"/>
    </location>
</feature>
<accession>A0AAW1R9J4</accession>
<feature type="region of interest" description="Disordered" evidence="6">
    <location>
        <begin position="1"/>
        <end position="70"/>
    </location>
</feature>
<evidence type="ECO:0000256" key="1">
    <source>
        <dbReference type="ARBA" id="ARBA00004604"/>
    </source>
</evidence>
<evidence type="ECO:0000256" key="2">
    <source>
        <dbReference type="ARBA" id="ARBA00007336"/>
    </source>
</evidence>
<evidence type="ECO:0008006" key="9">
    <source>
        <dbReference type="Google" id="ProtNLM"/>
    </source>
</evidence>
<feature type="compositionally biased region" description="Basic residues" evidence="6">
    <location>
        <begin position="345"/>
        <end position="357"/>
    </location>
</feature>
<keyword evidence="5" id="KW-0539">Nucleus</keyword>
<evidence type="ECO:0000256" key="6">
    <source>
        <dbReference type="SAM" id="MobiDB-lite"/>
    </source>
</evidence>
<feature type="compositionally biased region" description="Basic and acidic residues" evidence="6">
    <location>
        <begin position="170"/>
        <end position="201"/>
    </location>
</feature>
<dbReference type="AlphaFoldDB" id="A0AAW1R9J4"/>
<keyword evidence="4" id="KW-0175">Coiled coil</keyword>
<name>A0AAW1R9J4_9CHLO</name>
<gene>
    <name evidence="7" type="ORF">WJX74_000440</name>
</gene>
<dbReference type="InterPro" id="IPR008610">
    <property type="entry name" value="Ebp2"/>
</dbReference>
<reference evidence="7 8" key="1">
    <citation type="journal article" date="2024" name="Nat. Commun.">
        <title>Phylogenomics reveals the evolutionary origins of lichenization in chlorophyte algae.</title>
        <authorList>
            <person name="Puginier C."/>
            <person name="Libourel C."/>
            <person name="Otte J."/>
            <person name="Skaloud P."/>
            <person name="Haon M."/>
            <person name="Grisel S."/>
            <person name="Petersen M."/>
            <person name="Berrin J.G."/>
            <person name="Delaux P.M."/>
            <person name="Dal Grande F."/>
            <person name="Keller J."/>
        </authorList>
    </citation>
    <scope>NUCLEOTIDE SEQUENCE [LARGE SCALE GENOMIC DNA]</scope>
    <source>
        <strain evidence="7 8">SAG 2145</strain>
    </source>
</reference>
<dbReference type="Proteomes" id="UP001438707">
    <property type="component" value="Unassembled WGS sequence"/>
</dbReference>
<feature type="compositionally biased region" description="Low complexity" evidence="6">
    <location>
        <begin position="274"/>
        <end position="285"/>
    </location>
</feature>
<evidence type="ECO:0000313" key="7">
    <source>
        <dbReference type="EMBL" id="KAK9830655.1"/>
    </source>
</evidence>
<organism evidence="7 8">
    <name type="scientific">Apatococcus lobatus</name>
    <dbReference type="NCBI Taxonomy" id="904363"/>
    <lineage>
        <taxon>Eukaryota</taxon>
        <taxon>Viridiplantae</taxon>
        <taxon>Chlorophyta</taxon>
        <taxon>core chlorophytes</taxon>
        <taxon>Trebouxiophyceae</taxon>
        <taxon>Chlorellales</taxon>
        <taxon>Chlorellaceae</taxon>
        <taxon>Apatococcus</taxon>
    </lineage>
</organism>
<protein>
    <recommendedName>
        <fullName evidence="9">rRNA processing protein EBP2</fullName>
    </recommendedName>
</protein>
<dbReference type="GO" id="GO:0005730">
    <property type="term" value="C:nucleolus"/>
    <property type="evidence" value="ECO:0007669"/>
    <property type="project" value="UniProtKB-SubCell"/>
</dbReference>
<dbReference type="Pfam" id="PF05890">
    <property type="entry name" value="Ebp2"/>
    <property type="match status" value="1"/>
</dbReference>
<evidence type="ECO:0000256" key="3">
    <source>
        <dbReference type="ARBA" id="ARBA00022517"/>
    </source>
</evidence>
<dbReference type="GO" id="GO:0030687">
    <property type="term" value="C:preribosome, large subunit precursor"/>
    <property type="evidence" value="ECO:0007669"/>
    <property type="project" value="TreeGrafter"/>
</dbReference>
<feature type="compositionally biased region" description="Gly residues" evidence="6">
    <location>
        <begin position="300"/>
        <end position="343"/>
    </location>
</feature>
<proteinExistence type="inferred from homology"/>
<dbReference type="PANTHER" id="PTHR13028:SF0">
    <property type="entry name" value="RRNA-PROCESSING PROTEIN EBP2-RELATED"/>
    <property type="match status" value="1"/>
</dbReference>
<feature type="compositionally biased region" description="Acidic residues" evidence="6">
    <location>
        <begin position="30"/>
        <end position="46"/>
    </location>
</feature>
<keyword evidence="3" id="KW-0690">Ribosome biogenesis</keyword>
<evidence type="ECO:0000256" key="4">
    <source>
        <dbReference type="ARBA" id="ARBA00023054"/>
    </source>
</evidence>